<dbReference type="Gene3D" id="2.60.120.200">
    <property type="match status" value="1"/>
</dbReference>
<sequence>MSTNTLSSIFESITNFLDTYKNPLRYIYALVLFILIMFLLKHFKATPVFEENYPEVFSASIAICGVLILGSILSLRKLFVQTPGDDVSVITQIKDFGKMISIFLLFGALIYGILYLLVSNYEFSSYILFSIIVIGVIIAGLTFYKYKDNILPKEQTKTTRTFRLIKNILLYVPCFLKYIGTRMYEELKTAPSEAYVLLGLEGMAITIYVFYAAIKNYIYKNAIRDGKQLLRDPINIDKNENIGSYDSLHKISGKNDVFQYNYSISAWIYLNPDSTTNKYVSVLDYGNKPKIEYNQYNHKLRIQMLNGKTNMKTIYTTSNFPLQRWNHVVINYSGSTLDIFINNKLVATKTKIVPYMYYDSIVTGSNENISGKICNVVYFTKTLSKNNIQQMYLMYNKINPPIL</sequence>
<keyword evidence="1" id="KW-1133">Transmembrane helix</keyword>
<organism evidence="2">
    <name type="scientific">viral metagenome</name>
    <dbReference type="NCBI Taxonomy" id="1070528"/>
    <lineage>
        <taxon>unclassified sequences</taxon>
        <taxon>metagenomes</taxon>
        <taxon>organismal metagenomes</taxon>
    </lineage>
</organism>
<evidence type="ECO:0000313" key="2">
    <source>
        <dbReference type="EMBL" id="QHT28142.1"/>
    </source>
</evidence>
<feature type="transmembrane region" description="Helical" evidence="1">
    <location>
        <begin position="96"/>
        <end position="117"/>
    </location>
</feature>
<reference evidence="2" key="1">
    <citation type="journal article" date="2020" name="Nature">
        <title>Giant virus diversity and host interactions through global metagenomics.</title>
        <authorList>
            <person name="Schulz F."/>
            <person name="Roux S."/>
            <person name="Paez-Espino D."/>
            <person name="Jungbluth S."/>
            <person name="Walsh D.A."/>
            <person name="Denef V.J."/>
            <person name="McMahon K.D."/>
            <person name="Konstantinidis K.T."/>
            <person name="Eloe-Fadrosh E.A."/>
            <person name="Kyrpides N.C."/>
            <person name="Woyke T."/>
        </authorList>
    </citation>
    <scope>NUCLEOTIDE SEQUENCE</scope>
    <source>
        <strain evidence="2">GVMAG-M-3300001348-25</strain>
    </source>
</reference>
<feature type="transmembrane region" description="Helical" evidence="1">
    <location>
        <begin position="26"/>
        <end position="44"/>
    </location>
</feature>
<keyword evidence="1" id="KW-0472">Membrane</keyword>
<feature type="transmembrane region" description="Helical" evidence="1">
    <location>
        <begin position="123"/>
        <end position="144"/>
    </location>
</feature>
<feature type="transmembrane region" description="Helical" evidence="1">
    <location>
        <begin position="56"/>
        <end position="75"/>
    </location>
</feature>
<protein>
    <recommendedName>
        <fullName evidence="3">LamG-like jellyroll fold domain-containing protein</fullName>
    </recommendedName>
</protein>
<name>A0A6C0EH89_9ZZZZ</name>
<dbReference type="Pfam" id="PF13385">
    <property type="entry name" value="Laminin_G_3"/>
    <property type="match status" value="1"/>
</dbReference>
<evidence type="ECO:0008006" key="3">
    <source>
        <dbReference type="Google" id="ProtNLM"/>
    </source>
</evidence>
<keyword evidence="1" id="KW-0812">Transmembrane</keyword>
<dbReference type="EMBL" id="MN738852">
    <property type="protein sequence ID" value="QHT28142.1"/>
    <property type="molecule type" value="Genomic_DNA"/>
</dbReference>
<dbReference type="InterPro" id="IPR013320">
    <property type="entry name" value="ConA-like_dom_sf"/>
</dbReference>
<feature type="transmembrane region" description="Helical" evidence="1">
    <location>
        <begin position="164"/>
        <end position="183"/>
    </location>
</feature>
<feature type="transmembrane region" description="Helical" evidence="1">
    <location>
        <begin position="195"/>
        <end position="214"/>
    </location>
</feature>
<dbReference type="SUPFAM" id="SSF49899">
    <property type="entry name" value="Concanavalin A-like lectins/glucanases"/>
    <property type="match status" value="1"/>
</dbReference>
<evidence type="ECO:0000256" key="1">
    <source>
        <dbReference type="SAM" id="Phobius"/>
    </source>
</evidence>
<accession>A0A6C0EH89</accession>
<proteinExistence type="predicted"/>
<dbReference type="AlphaFoldDB" id="A0A6C0EH89"/>